<evidence type="ECO:0000313" key="10">
    <source>
        <dbReference type="Proteomes" id="UP000785200"/>
    </source>
</evidence>
<comment type="function">
    <text evidence="7">Catalyzes the hydrolytic deamination of adenine to hypoxanthine. Plays an important role in the purine salvage pathway and in nitrogen catabolism.</text>
</comment>
<comment type="catalytic activity">
    <reaction evidence="7">
        <text>adenine + H2O + H(+) = hypoxanthine + NH4(+)</text>
        <dbReference type="Rhea" id="RHEA:23688"/>
        <dbReference type="ChEBI" id="CHEBI:15377"/>
        <dbReference type="ChEBI" id="CHEBI:15378"/>
        <dbReference type="ChEBI" id="CHEBI:16708"/>
        <dbReference type="ChEBI" id="CHEBI:17368"/>
        <dbReference type="ChEBI" id="CHEBI:28938"/>
        <dbReference type="EC" id="3.5.4.2"/>
    </reaction>
</comment>
<proteinExistence type="inferred from homology"/>
<dbReference type="CDD" id="cd01320">
    <property type="entry name" value="ADA"/>
    <property type="match status" value="1"/>
</dbReference>
<comment type="cofactor">
    <cofactor evidence="7">
        <name>Zn(2+)</name>
        <dbReference type="ChEBI" id="CHEBI:29105"/>
    </cofactor>
    <text evidence="7">Binds 1 zinc ion per subunit.</text>
</comment>
<comment type="subcellular location">
    <subcellularLocation>
        <location evidence="7">Cytoplasm</location>
    </subcellularLocation>
    <subcellularLocation>
        <location evidence="7">Nucleus</location>
    </subcellularLocation>
</comment>
<dbReference type="Pfam" id="PF00962">
    <property type="entry name" value="A_deaminase"/>
    <property type="match status" value="1"/>
</dbReference>
<keyword evidence="1 7" id="KW-0963">Cytoplasm</keyword>
<evidence type="ECO:0000256" key="1">
    <source>
        <dbReference type="ARBA" id="ARBA00022490"/>
    </source>
</evidence>
<name>A0A9P6VFU7_9HELO</name>
<keyword evidence="3 7" id="KW-0378">Hydrolase</keyword>
<dbReference type="GO" id="GO:0009117">
    <property type="term" value="P:nucleotide metabolic process"/>
    <property type="evidence" value="ECO:0007669"/>
    <property type="project" value="UniProtKB-KW"/>
</dbReference>
<dbReference type="GO" id="GO:0000034">
    <property type="term" value="F:adenine deaminase activity"/>
    <property type="evidence" value="ECO:0007669"/>
    <property type="project" value="UniProtKB-UniRule"/>
</dbReference>
<comment type="similarity">
    <text evidence="7">Belongs to the metallo-dependent hydrolases superfamily. Adenosine and AMP deaminases family. Adenine deaminase type 2 subfamily.</text>
</comment>
<feature type="binding site" evidence="7">
    <location>
        <position position="209"/>
    </location>
    <ligand>
        <name>Zn(2+)</name>
        <dbReference type="ChEBI" id="CHEBI:29105"/>
        <note>catalytic</note>
    </ligand>
</feature>
<feature type="site" description="Important for catalytic activity" evidence="7">
    <location>
        <position position="233"/>
    </location>
</feature>
<dbReference type="GO" id="GO:0005634">
    <property type="term" value="C:nucleus"/>
    <property type="evidence" value="ECO:0007669"/>
    <property type="project" value="UniProtKB-SubCell"/>
</dbReference>
<evidence type="ECO:0000256" key="6">
    <source>
        <dbReference type="ARBA" id="ARBA00023242"/>
    </source>
</evidence>
<evidence type="ECO:0000259" key="8">
    <source>
        <dbReference type="Pfam" id="PF00962"/>
    </source>
</evidence>
<dbReference type="GO" id="GO:0008270">
    <property type="term" value="F:zinc ion binding"/>
    <property type="evidence" value="ECO:0007669"/>
    <property type="project" value="UniProtKB-UniRule"/>
</dbReference>
<evidence type="ECO:0000256" key="3">
    <source>
        <dbReference type="ARBA" id="ARBA00022801"/>
    </source>
</evidence>
<organism evidence="9 10">
    <name type="scientific">Hyphodiscus hymeniophilus</name>
    <dbReference type="NCBI Taxonomy" id="353542"/>
    <lineage>
        <taxon>Eukaryota</taxon>
        <taxon>Fungi</taxon>
        <taxon>Dikarya</taxon>
        <taxon>Ascomycota</taxon>
        <taxon>Pezizomycotina</taxon>
        <taxon>Leotiomycetes</taxon>
        <taxon>Helotiales</taxon>
        <taxon>Hyphodiscaceae</taxon>
        <taxon>Hyphodiscus</taxon>
    </lineage>
</organism>
<dbReference type="GO" id="GO:0009168">
    <property type="term" value="P:purine ribonucleoside monophosphate biosynthetic process"/>
    <property type="evidence" value="ECO:0007669"/>
    <property type="project" value="InterPro"/>
</dbReference>
<dbReference type="SUPFAM" id="SSF51556">
    <property type="entry name" value="Metallo-dependent hydrolases"/>
    <property type="match status" value="1"/>
</dbReference>
<dbReference type="HAMAP" id="MF_01962">
    <property type="entry name" value="Adenine_deaminase"/>
    <property type="match status" value="1"/>
</dbReference>
<dbReference type="OrthoDB" id="272271at2759"/>
<feature type="domain" description="Adenosine deaminase" evidence="8">
    <location>
        <begin position="14"/>
        <end position="342"/>
    </location>
</feature>
<comment type="caution">
    <text evidence="9">The sequence shown here is derived from an EMBL/GenBank/DDBJ whole genome shotgun (WGS) entry which is preliminary data.</text>
</comment>
<keyword evidence="6 7" id="KW-0539">Nucleus</keyword>
<protein>
    <recommendedName>
        <fullName evidence="7">Adenine deaminase</fullName>
        <shortName evidence="7">ADE</shortName>
        <ecNumber evidence="7">3.5.4.2</ecNumber>
    </recommendedName>
    <alternativeName>
        <fullName evidence="7">Adenine aminohydrolase</fullName>
        <shortName evidence="7">AAH</shortName>
    </alternativeName>
</protein>
<evidence type="ECO:0000256" key="5">
    <source>
        <dbReference type="ARBA" id="ARBA00023080"/>
    </source>
</evidence>
<sequence length="395" mass="44444">MCKSALHPFLAALPKCEHHVHLEGTLSPNLEFTLAQKNNISLPGNDAAFTSPSSLLERYSHFTSLDDFLHYYFVGMSALITSSDFEELAWEYFKHAAEDGVLHAEVFFDPEAHTSRGVPYQTVVAGFKAACQRAERELGISTELIICVLRHLPVESAMEAYETAVTAGHFADGTLAGLGISSTELNKPPANWKAVFAKAEKQGIRRTAHAAEEGPPQYIADALDILHVQRIDHGRRLVEDPVLMKRVADEGIMLTLCPISNVCLKGMSSMKDMPIRKFLDAGVHFSINSDDPAYFGGYILDNYCAVQETFQLSVDEWNLLAGNAIEGSWCNDERKRELRKALAHLQWRRSLQYVYRSLQIFDREYAPGIQYFKIHRTRHPGQAFNPLINERREFG</sequence>
<evidence type="ECO:0000256" key="7">
    <source>
        <dbReference type="HAMAP-Rule" id="MF_03145"/>
    </source>
</evidence>
<keyword evidence="4 7" id="KW-0862">Zinc</keyword>
<feature type="binding site" evidence="7">
    <location>
        <position position="19"/>
    </location>
    <ligand>
        <name>Zn(2+)</name>
        <dbReference type="ChEBI" id="CHEBI:29105"/>
        <note>catalytic</note>
    </ligand>
</feature>
<feature type="binding site" evidence="7">
    <location>
        <position position="290"/>
    </location>
    <ligand>
        <name>Zn(2+)</name>
        <dbReference type="ChEBI" id="CHEBI:29105"/>
        <note>catalytic</note>
    </ligand>
</feature>
<dbReference type="PROSITE" id="PS00485">
    <property type="entry name" value="A_DEAMINASE"/>
    <property type="match status" value="1"/>
</dbReference>
<dbReference type="PANTHER" id="PTHR43114">
    <property type="entry name" value="ADENINE DEAMINASE"/>
    <property type="match status" value="1"/>
</dbReference>
<dbReference type="InterPro" id="IPR001365">
    <property type="entry name" value="A_deaminase_dom"/>
</dbReference>
<dbReference type="EC" id="3.5.4.2" evidence="7"/>
<dbReference type="FunFam" id="3.20.20.140:FF:000039">
    <property type="entry name" value="Adenine deaminase"/>
    <property type="match status" value="1"/>
</dbReference>
<accession>A0A9P6VFU7</accession>
<dbReference type="GO" id="GO:0043103">
    <property type="term" value="P:hypoxanthine salvage"/>
    <property type="evidence" value="ECO:0007669"/>
    <property type="project" value="UniProtKB-UniRule"/>
</dbReference>
<keyword evidence="2 7" id="KW-0479">Metal-binding</keyword>
<dbReference type="NCBIfam" id="TIGR01430">
    <property type="entry name" value="aden_deam"/>
    <property type="match status" value="1"/>
</dbReference>
<dbReference type="AlphaFoldDB" id="A0A9P6VFU7"/>
<dbReference type="PANTHER" id="PTHR43114:SF6">
    <property type="entry name" value="ADENINE DEAMINASE"/>
    <property type="match status" value="1"/>
</dbReference>
<keyword evidence="5 7" id="KW-0546">Nucleotide metabolism</keyword>
<dbReference type="Proteomes" id="UP000785200">
    <property type="component" value="Unassembled WGS sequence"/>
</dbReference>
<evidence type="ECO:0000256" key="2">
    <source>
        <dbReference type="ARBA" id="ARBA00022723"/>
    </source>
</evidence>
<feature type="binding site" evidence="7">
    <location>
        <position position="21"/>
    </location>
    <ligand>
        <name>Zn(2+)</name>
        <dbReference type="ChEBI" id="CHEBI:29105"/>
        <note>catalytic</note>
    </ligand>
</feature>
<dbReference type="InterPro" id="IPR006650">
    <property type="entry name" value="A/AMP_deam_AS"/>
</dbReference>
<dbReference type="Gene3D" id="3.20.20.140">
    <property type="entry name" value="Metal-dependent hydrolases"/>
    <property type="match status" value="1"/>
</dbReference>
<dbReference type="InterPro" id="IPR028892">
    <property type="entry name" value="ADE"/>
</dbReference>
<feature type="active site" description="Proton donor" evidence="7">
    <location>
        <position position="212"/>
    </location>
</feature>
<feature type="binding site" evidence="7">
    <location>
        <position position="291"/>
    </location>
    <ligand>
        <name>substrate</name>
    </ligand>
</feature>
<reference evidence="9" key="1">
    <citation type="submission" date="2019-07" db="EMBL/GenBank/DDBJ databases">
        <title>Hyphodiscus hymeniophilus genome sequencing and assembly.</title>
        <authorList>
            <person name="Kramer G."/>
            <person name="Nodwell J."/>
        </authorList>
    </citation>
    <scope>NUCLEOTIDE SEQUENCE</scope>
    <source>
        <strain evidence="9">ATCC 34498</strain>
    </source>
</reference>
<dbReference type="GO" id="GO:0006146">
    <property type="term" value="P:adenine catabolic process"/>
    <property type="evidence" value="ECO:0007669"/>
    <property type="project" value="UniProtKB-UniRule"/>
</dbReference>
<dbReference type="GO" id="GO:0005829">
    <property type="term" value="C:cytosol"/>
    <property type="evidence" value="ECO:0007669"/>
    <property type="project" value="TreeGrafter"/>
</dbReference>
<dbReference type="InterPro" id="IPR006330">
    <property type="entry name" value="Ado/ade_deaminase"/>
</dbReference>
<dbReference type="InterPro" id="IPR032466">
    <property type="entry name" value="Metal_Hydrolase"/>
</dbReference>
<gene>
    <name evidence="7" type="primary">AAH1</name>
    <name evidence="9" type="ORF">D0Z07_7069</name>
</gene>
<keyword evidence="10" id="KW-1185">Reference proteome</keyword>
<evidence type="ECO:0000256" key="4">
    <source>
        <dbReference type="ARBA" id="ARBA00022833"/>
    </source>
</evidence>
<evidence type="ECO:0000313" key="9">
    <source>
        <dbReference type="EMBL" id="KAG0647150.1"/>
    </source>
</evidence>
<dbReference type="EMBL" id="VNKQ01000013">
    <property type="protein sequence ID" value="KAG0647150.1"/>
    <property type="molecule type" value="Genomic_DNA"/>
</dbReference>